<keyword evidence="2" id="KW-0012">Acyltransferase</keyword>
<comment type="caution">
    <text evidence="5">The sequence shown here is derived from an EMBL/GenBank/DDBJ whole genome shotgun (WGS) entry which is preliminary data.</text>
</comment>
<accession>A0A2M7TGD1</accession>
<evidence type="ECO:0000259" key="4">
    <source>
        <dbReference type="SMART" id="SM00563"/>
    </source>
</evidence>
<keyword evidence="3" id="KW-0812">Transmembrane</keyword>
<dbReference type="Pfam" id="PF01553">
    <property type="entry name" value="Acyltransferase"/>
    <property type="match status" value="1"/>
</dbReference>
<dbReference type="InterPro" id="IPR002123">
    <property type="entry name" value="Plipid/glycerol_acylTrfase"/>
</dbReference>
<dbReference type="Proteomes" id="UP000230553">
    <property type="component" value="Unassembled WGS sequence"/>
</dbReference>
<feature type="transmembrane region" description="Helical" evidence="3">
    <location>
        <begin position="49"/>
        <end position="69"/>
    </location>
</feature>
<keyword evidence="3" id="KW-0472">Membrane</keyword>
<feature type="domain" description="Phospholipid/glycerol acyltransferase" evidence="4">
    <location>
        <begin position="49"/>
        <end position="185"/>
    </location>
</feature>
<evidence type="ECO:0000256" key="2">
    <source>
        <dbReference type="ARBA" id="ARBA00023315"/>
    </source>
</evidence>
<reference evidence="6" key="1">
    <citation type="submission" date="2017-09" db="EMBL/GenBank/DDBJ databases">
        <title>Depth-based differentiation of microbial function through sediment-hosted aquifers and enrichment of novel symbionts in the deep terrestrial subsurface.</title>
        <authorList>
            <person name="Probst A.J."/>
            <person name="Ladd B."/>
            <person name="Jarett J.K."/>
            <person name="Geller-Mcgrath D.E."/>
            <person name="Sieber C.M.K."/>
            <person name="Emerson J.B."/>
            <person name="Anantharaman K."/>
            <person name="Thomas B.C."/>
            <person name="Malmstrom R."/>
            <person name="Stieglmeier M."/>
            <person name="Klingl A."/>
            <person name="Woyke T."/>
            <person name="Ryan C.M."/>
            <person name="Banfield J.F."/>
        </authorList>
    </citation>
    <scope>NUCLEOTIDE SEQUENCE [LARGE SCALE GENOMIC DNA]</scope>
</reference>
<keyword evidence="1" id="KW-0808">Transferase</keyword>
<proteinExistence type="predicted"/>
<dbReference type="AlphaFoldDB" id="A0A2M7TGD1"/>
<evidence type="ECO:0000313" key="6">
    <source>
        <dbReference type="Proteomes" id="UP000230553"/>
    </source>
</evidence>
<keyword evidence="3" id="KW-1133">Transmembrane helix</keyword>
<dbReference type="GO" id="GO:0006654">
    <property type="term" value="P:phosphatidic acid biosynthetic process"/>
    <property type="evidence" value="ECO:0007669"/>
    <property type="project" value="TreeGrafter"/>
</dbReference>
<dbReference type="GO" id="GO:0003841">
    <property type="term" value="F:1-acylglycerol-3-phosphate O-acyltransferase activity"/>
    <property type="evidence" value="ECO:0007669"/>
    <property type="project" value="TreeGrafter"/>
</dbReference>
<dbReference type="PANTHER" id="PTHR10434">
    <property type="entry name" value="1-ACYL-SN-GLYCEROL-3-PHOSPHATE ACYLTRANSFERASE"/>
    <property type="match status" value="1"/>
</dbReference>
<evidence type="ECO:0000256" key="1">
    <source>
        <dbReference type="ARBA" id="ARBA00022679"/>
    </source>
</evidence>
<evidence type="ECO:0000313" key="5">
    <source>
        <dbReference type="EMBL" id="PIZ45074.1"/>
    </source>
</evidence>
<feature type="transmembrane region" description="Helical" evidence="3">
    <location>
        <begin position="6"/>
        <end position="28"/>
    </location>
</feature>
<dbReference type="EMBL" id="PFNM01000022">
    <property type="protein sequence ID" value="PIZ45074.1"/>
    <property type="molecule type" value="Genomic_DNA"/>
</dbReference>
<dbReference type="SMART" id="SM00563">
    <property type="entry name" value="PlsC"/>
    <property type="match status" value="1"/>
</dbReference>
<gene>
    <name evidence="5" type="ORF">COY31_01095</name>
</gene>
<dbReference type="SUPFAM" id="SSF69593">
    <property type="entry name" value="Glycerol-3-phosphate (1)-acyltransferase"/>
    <property type="match status" value="1"/>
</dbReference>
<name>A0A2M7TGD1_9BACT</name>
<dbReference type="CDD" id="cd07989">
    <property type="entry name" value="LPLAT_AGPAT-like"/>
    <property type="match status" value="1"/>
</dbReference>
<dbReference type="PANTHER" id="PTHR10434:SF40">
    <property type="entry name" value="1-ACYL-SN-GLYCEROL-3-PHOSPHATE ACYLTRANSFERASE"/>
    <property type="match status" value="1"/>
</dbReference>
<evidence type="ECO:0000256" key="3">
    <source>
        <dbReference type="SAM" id="Phobius"/>
    </source>
</evidence>
<protein>
    <recommendedName>
        <fullName evidence="4">Phospholipid/glycerol acyltransferase domain-containing protein</fullName>
    </recommendedName>
</protein>
<organism evidence="5 6">
    <name type="scientific">Candidatus Wolfebacteria bacterium CG_4_10_14_0_2_um_filter_39_18</name>
    <dbReference type="NCBI Taxonomy" id="1975061"/>
    <lineage>
        <taxon>Bacteria</taxon>
        <taxon>Candidatus Wolfeibacteriota</taxon>
    </lineage>
</organism>
<sequence length="240" mass="27801">MKKIINLVVFLTVIYSVGIVLGLILFLLKITGRIKVLHPERFPRRKKSFLLVSNHPSLADPIVVLYLFFPDMLFHPLKFTPFHTPDKNNFYNPWYFFWIRPFSISINRNSENSEGGGIVSFLRRMKRFLENGKRIILFPEGGRTYKGSEFCYSEKGKRIRKLTDGVGWLAVNTGVPVVPVWMEGTDKFLPNTPKIKFIFPRFWKKILIKIGNPLKLDREGIEEATGKIEQLVLNLADEEG</sequence>